<evidence type="ECO:0000256" key="3">
    <source>
        <dbReference type="ARBA" id="ARBA00022679"/>
    </source>
</evidence>
<name>A0A7J0DSV1_9ERIC</name>
<dbReference type="GO" id="GO:0004015">
    <property type="term" value="F:adenosylmethionine-8-amino-7-oxononanoate transaminase activity"/>
    <property type="evidence" value="ECO:0007669"/>
    <property type="project" value="TreeGrafter"/>
</dbReference>
<accession>A0A7J0DSV1</accession>
<gene>
    <name evidence="4" type="ORF">Acr_00g0069750</name>
</gene>
<dbReference type="Proteomes" id="UP000585474">
    <property type="component" value="Unassembled WGS sequence"/>
</dbReference>
<dbReference type="PANTHER" id="PTHR42684">
    <property type="entry name" value="ADENOSYLMETHIONINE-8-AMINO-7-OXONONANOATE AMINOTRANSFERASE"/>
    <property type="match status" value="1"/>
</dbReference>
<dbReference type="InterPro" id="IPR015424">
    <property type="entry name" value="PyrdxlP-dep_Trfase"/>
</dbReference>
<keyword evidence="2" id="KW-0032">Aminotransferase</keyword>
<dbReference type="InterPro" id="IPR015422">
    <property type="entry name" value="PyrdxlP-dep_Trfase_small"/>
</dbReference>
<dbReference type="PANTHER" id="PTHR42684:SF3">
    <property type="entry name" value="ADENOSYLMETHIONINE-8-AMINO-7-OXONONANOATE AMINOTRANSFERASE"/>
    <property type="match status" value="1"/>
</dbReference>
<proteinExistence type="inferred from homology"/>
<organism evidence="4 5">
    <name type="scientific">Actinidia rufa</name>
    <dbReference type="NCBI Taxonomy" id="165716"/>
    <lineage>
        <taxon>Eukaryota</taxon>
        <taxon>Viridiplantae</taxon>
        <taxon>Streptophyta</taxon>
        <taxon>Embryophyta</taxon>
        <taxon>Tracheophyta</taxon>
        <taxon>Spermatophyta</taxon>
        <taxon>Magnoliopsida</taxon>
        <taxon>eudicotyledons</taxon>
        <taxon>Gunneridae</taxon>
        <taxon>Pentapetalae</taxon>
        <taxon>asterids</taxon>
        <taxon>Ericales</taxon>
        <taxon>Actinidiaceae</taxon>
        <taxon>Actinidia</taxon>
    </lineage>
</organism>
<keyword evidence="5" id="KW-1185">Reference proteome</keyword>
<sequence>MDLVTQISFHHTVHRVVALGTLCALELRAEGHNAGYASLYSRSLLQNLREDGIYTRPLGNVIYLMCGPCTSPQTCRQLLEILYKRLEEFGQANQV</sequence>
<dbReference type="GO" id="GO:0005739">
    <property type="term" value="C:mitochondrion"/>
    <property type="evidence" value="ECO:0007669"/>
    <property type="project" value="TreeGrafter"/>
</dbReference>
<evidence type="ECO:0000256" key="2">
    <source>
        <dbReference type="ARBA" id="ARBA00022576"/>
    </source>
</evidence>
<reference evidence="5" key="1">
    <citation type="submission" date="2019-07" db="EMBL/GenBank/DDBJ databases">
        <title>De Novo Assembly of kiwifruit Actinidia rufa.</title>
        <authorList>
            <person name="Sugita-Konishi S."/>
            <person name="Sato K."/>
            <person name="Mori E."/>
            <person name="Abe Y."/>
            <person name="Kisaki G."/>
            <person name="Hamano K."/>
            <person name="Suezawa K."/>
            <person name="Otani M."/>
            <person name="Fukuda T."/>
            <person name="Manabe T."/>
            <person name="Gomi K."/>
            <person name="Tabuchi M."/>
            <person name="Akimitsu K."/>
            <person name="Kataoka I."/>
        </authorList>
    </citation>
    <scope>NUCLEOTIDE SEQUENCE [LARGE SCALE GENOMIC DNA]</scope>
    <source>
        <strain evidence="5">cv. Fuchu</strain>
    </source>
</reference>
<dbReference type="GO" id="GO:0004141">
    <property type="term" value="F:dethiobiotin synthase activity"/>
    <property type="evidence" value="ECO:0007669"/>
    <property type="project" value="TreeGrafter"/>
</dbReference>
<dbReference type="SUPFAM" id="SSF53383">
    <property type="entry name" value="PLP-dependent transferases"/>
    <property type="match status" value="1"/>
</dbReference>
<comment type="similarity">
    <text evidence="1">Belongs to the class-III pyridoxal-phosphate-dependent aminotransferase family.</text>
</comment>
<evidence type="ECO:0000313" key="4">
    <source>
        <dbReference type="EMBL" id="GFS40672.1"/>
    </source>
</evidence>
<dbReference type="GO" id="GO:0009102">
    <property type="term" value="P:biotin biosynthetic process"/>
    <property type="evidence" value="ECO:0007669"/>
    <property type="project" value="TreeGrafter"/>
</dbReference>
<evidence type="ECO:0000256" key="1">
    <source>
        <dbReference type="ARBA" id="ARBA00008954"/>
    </source>
</evidence>
<keyword evidence="3" id="KW-0808">Transferase</keyword>
<dbReference type="AlphaFoldDB" id="A0A7J0DSV1"/>
<dbReference type="OrthoDB" id="1720978at2759"/>
<dbReference type="EMBL" id="BJWL01000357">
    <property type="protein sequence ID" value="GFS40672.1"/>
    <property type="molecule type" value="Genomic_DNA"/>
</dbReference>
<dbReference type="Gene3D" id="3.90.1150.10">
    <property type="entry name" value="Aspartate Aminotransferase, domain 1"/>
    <property type="match status" value="1"/>
</dbReference>
<comment type="caution">
    <text evidence="4">The sequence shown here is derived from an EMBL/GenBank/DDBJ whole genome shotgun (WGS) entry which is preliminary data.</text>
</comment>
<evidence type="ECO:0000313" key="5">
    <source>
        <dbReference type="Proteomes" id="UP000585474"/>
    </source>
</evidence>
<protein>
    <submittedName>
        <fullName evidence="4">Adenosylmethionine-8-amino-7-oxononanoate transaminase</fullName>
    </submittedName>
</protein>